<keyword evidence="3" id="KW-0349">Heme</keyword>
<sequence length="413" mass="43975">MAGCIYIQPFTAKSVPERRPAHVVYYLAILDAAGHDPELLKRAEEAARLVELEGRQAGAGAGAATAIFEPIPIFNAKAQYINVTASSGHEYVAPGPNDLRGPCPGLNALANHNFLPHNGYASVQQYIDATQRVVGMGPLLSIFLSVLGGALDGDLLNWSMGGRPSLAQGGATGVLGNGLSGSHNKYETDASPTRSDVHQAGNSYKTVTRAIDSTFRSGPILIFFNGPFSGILVQPAAYAFIFRFMANHTAENPTGVLPHDVIQSWFGIQGTNGNYNAVQGGERILENWYRRALEYPYDTPYFLADVVNAARLHPKFLDIGGNTGTPNSFVGVDVADLSGGVFNSASLLEGNNLGCFVYQTSSQAKPDILIGPLTALTSIVGRLVGQLGCPQMATVDKRLLQQFPGYTKSPVYG</sequence>
<dbReference type="PANTHER" id="PTHR33577">
    <property type="entry name" value="STERIGMATOCYSTIN BIOSYNTHESIS PEROXIDASE STCC-RELATED"/>
    <property type="match status" value="1"/>
</dbReference>
<evidence type="ECO:0000259" key="8">
    <source>
        <dbReference type="PROSITE" id="PS51405"/>
    </source>
</evidence>
<protein>
    <recommendedName>
        <fullName evidence="8">Heme haloperoxidase family profile domain-containing protein</fullName>
    </recommendedName>
</protein>
<keyword evidence="2" id="KW-0575">Peroxidase</keyword>
<accession>A0ABR3UGC0</accession>
<evidence type="ECO:0000256" key="6">
    <source>
        <dbReference type="ARBA" id="ARBA00023004"/>
    </source>
</evidence>
<evidence type="ECO:0000256" key="7">
    <source>
        <dbReference type="ARBA" id="ARBA00025795"/>
    </source>
</evidence>
<dbReference type="RefSeq" id="XP_069306124.1">
    <property type="nucleotide sequence ID" value="XM_069451902.1"/>
</dbReference>
<dbReference type="Gene3D" id="1.10.489.10">
    <property type="entry name" value="Chloroperoxidase-like"/>
    <property type="match status" value="2"/>
</dbReference>
<dbReference type="PROSITE" id="PS51405">
    <property type="entry name" value="HEME_HALOPEROXIDASE"/>
    <property type="match status" value="1"/>
</dbReference>
<evidence type="ECO:0000256" key="2">
    <source>
        <dbReference type="ARBA" id="ARBA00022559"/>
    </source>
</evidence>
<comment type="similarity">
    <text evidence="7">Belongs to the chloroperoxidase family.</text>
</comment>
<dbReference type="InterPro" id="IPR000028">
    <property type="entry name" value="Chloroperoxidase"/>
</dbReference>
<evidence type="ECO:0000256" key="3">
    <source>
        <dbReference type="ARBA" id="ARBA00022617"/>
    </source>
</evidence>
<keyword evidence="4" id="KW-0479">Metal-binding</keyword>
<dbReference type="Pfam" id="PF01328">
    <property type="entry name" value="Peroxidase_2"/>
    <property type="match status" value="1"/>
</dbReference>
<evidence type="ECO:0000313" key="9">
    <source>
        <dbReference type="EMBL" id="KAL1795540.1"/>
    </source>
</evidence>
<gene>
    <name evidence="9" type="ORF">ACET3X_005764</name>
</gene>
<dbReference type="InterPro" id="IPR036851">
    <property type="entry name" value="Chloroperoxidase-like_sf"/>
</dbReference>
<feature type="domain" description="Heme haloperoxidase family profile" evidence="8">
    <location>
        <begin position="87"/>
        <end position="304"/>
    </location>
</feature>
<evidence type="ECO:0000256" key="1">
    <source>
        <dbReference type="ARBA" id="ARBA00001970"/>
    </source>
</evidence>
<evidence type="ECO:0000313" key="10">
    <source>
        <dbReference type="Proteomes" id="UP001578633"/>
    </source>
</evidence>
<dbReference type="PANTHER" id="PTHR33577:SF1">
    <property type="entry name" value="HEME HALOPEROXIDASE FAMILY PROFILE DOMAIN-CONTAINING PROTEIN"/>
    <property type="match status" value="1"/>
</dbReference>
<dbReference type="Proteomes" id="UP001578633">
    <property type="component" value="Chromosome 5"/>
</dbReference>
<organism evidence="9 10">
    <name type="scientific">Alternaria dauci</name>
    <dbReference type="NCBI Taxonomy" id="48095"/>
    <lineage>
        <taxon>Eukaryota</taxon>
        <taxon>Fungi</taxon>
        <taxon>Dikarya</taxon>
        <taxon>Ascomycota</taxon>
        <taxon>Pezizomycotina</taxon>
        <taxon>Dothideomycetes</taxon>
        <taxon>Pleosporomycetidae</taxon>
        <taxon>Pleosporales</taxon>
        <taxon>Pleosporineae</taxon>
        <taxon>Pleosporaceae</taxon>
        <taxon>Alternaria</taxon>
        <taxon>Alternaria sect. Porri</taxon>
    </lineage>
</organism>
<dbReference type="SUPFAM" id="SSF47571">
    <property type="entry name" value="Cloroperoxidase"/>
    <property type="match status" value="1"/>
</dbReference>
<keyword evidence="10" id="KW-1185">Reference proteome</keyword>
<evidence type="ECO:0000256" key="4">
    <source>
        <dbReference type="ARBA" id="ARBA00022723"/>
    </source>
</evidence>
<keyword evidence="6" id="KW-0408">Iron</keyword>
<keyword evidence="5" id="KW-0560">Oxidoreductase</keyword>
<name>A0ABR3UGC0_9PLEO</name>
<proteinExistence type="inferred from homology"/>
<dbReference type="GeneID" id="96086086"/>
<comment type="cofactor">
    <cofactor evidence="1">
        <name>heme b</name>
        <dbReference type="ChEBI" id="CHEBI:60344"/>
    </cofactor>
</comment>
<dbReference type="EMBL" id="JBHGVX010000005">
    <property type="protein sequence ID" value="KAL1795540.1"/>
    <property type="molecule type" value="Genomic_DNA"/>
</dbReference>
<comment type="caution">
    <text evidence="9">The sequence shown here is derived from an EMBL/GenBank/DDBJ whole genome shotgun (WGS) entry which is preliminary data.</text>
</comment>
<reference evidence="9 10" key="1">
    <citation type="submission" date="2024-09" db="EMBL/GenBank/DDBJ databases">
        <title>T2T genomes of carrot and Alternaria dauci and their utility for understanding host-pathogen interaction during carrot leaf blight disease.</title>
        <authorList>
            <person name="Liu W."/>
            <person name="Xu S."/>
            <person name="Ou C."/>
            <person name="Liu X."/>
            <person name="Zhuang F."/>
            <person name="Deng X.W."/>
        </authorList>
    </citation>
    <scope>NUCLEOTIDE SEQUENCE [LARGE SCALE GENOMIC DNA]</scope>
    <source>
        <strain evidence="9 10">A2016</strain>
    </source>
</reference>
<evidence type="ECO:0000256" key="5">
    <source>
        <dbReference type="ARBA" id="ARBA00023002"/>
    </source>
</evidence>